<evidence type="ECO:0000313" key="3">
    <source>
        <dbReference type="WBParaSite" id="nRc.2.0.1.t28330-RA"/>
    </source>
</evidence>
<keyword evidence="2" id="KW-1185">Reference proteome</keyword>
<evidence type="ECO:0000256" key="1">
    <source>
        <dbReference type="SAM" id="MobiDB-lite"/>
    </source>
</evidence>
<sequence>MVTIATQHRKILEDYKAMRTQKEDRLKPNIPEIENIARPTSSYTQSLKSNKPKSPTSDRK</sequence>
<name>A0A915JQ42_ROMCU</name>
<proteinExistence type="predicted"/>
<organism evidence="2 3">
    <name type="scientific">Romanomermis culicivorax</name>
    <name type="common">Nematode worm</name>
    <dbReference type="NCBI Taxonomy" id="13658"/>
    <lineage>
        <taxon>Eukaryota</taxon>
        <taxon>Metazoa</taxon>
        <taxon>Ecdysozoa</taxon>
        <taxon>Nematoda</taxon>
        <taxon>Enoplea</taxon>
        <taxon>Dorylaimia</taxon>
        <taxon>Mermithida</taxon>
        <taxon>Mermithoidea</taxon>
        <taxon>Mermithidae</taxon>
        <taxon>Romanomermis</taxon>
    </lineage>
</organism>
<reference evidence="3" key="1">
    <citation type="submission" date="2022-11" db="UniProtKB">
        <authorList>
            <consortium name="WormBaseParasite"/>
        </authorList>
    </citation>
    <scope>IDENTIFICATION</scope>
</reference>
<dbReference type="WBParaSite" id="nRc.2.0.1.t28330-RA">
    <property type="protein sequence ID" value="nRc.2.0.1.t28330-RA"/>
    <property type="gene ID" value="nRc.2.0.1.g28330"/>
</dbReference>
<accession>A0A915JQ42</accession>
<dbReference type="Proteomes" id="UP000887565">
    <property type="component" value="Unplaced"/>
</dbReference>
<feature type="compositionally biased region" description="Polar residues" evidence="1">
    <location>
        <begin position="38"/>
        <end position="60"/>
    </location>
</feature>
<protein>
    <submittedName>
        <fullName evidence="3">Uncharacterized protein</fullName>
    </submittedName>
</protein>
<dbReference type="AlphaFoldDB" id="A0A915JQ42"/>
<evidence type="ECO:0000313" key="2">
    <source>
        <dbReference type="Proteomes" id="UP000887565"/>
    </source>
</evidence>
<feature type="region of interest" description="Disordered" evidence="1">
    <location>
        <begin position="29"/>
        <end position="60"/>
    </location>
</feature>